<proteinExistence type="predicted"/>
<feature type="transmembrane region" description="Helical" evidence="1">
    <location>
        <begin position="95"/>
        <end position="116"/>
    </location>
</feature>
<reference evidence="2 3" key="1">
    <citation type="journal article" date="1999" name="Proc. Jpn. Acad.">
        <title>Determination of the complete genomic DNA sequence of Thermoplasma volvanium GSS1.</title>
        <authorList>
            <person name="Kawashima T."/>
            <person name="Yamamoto Y."/>
            <person name="Aramaki H."/>
            <person name="Nunoshiba T."/>
            <person name="Kawamoto T."/>
            <person name="Watanabe K."/>
            <person name="Yamazaki M."/>
            <person name="Kanehori K."/>
            <person name="Amano N."/>
            <person name="Ohya Y."/>
            <person name="Makino K."/>
            <person name="Suzuki M."/>
        </authorList>
    </citation>
    <scope>NUCLEOTIDE SEQUENCE [LARGE SCALE GENOMIC DNA]</scope>
    <source>
        <strain evidence="3">ATCC 51530 / DSM 4299 / JCM 9571 / NBRC 15438 / GSS1</strain>
    </source>
</reference>
<evidence type="ECO:0000313" key="3">
    <source>
        <dbReference type="Proteomes" id="UP000001017"/>
    </source>
</evidence>
<dbReference type="AlphaFoldDB" id="Q97AP5"/>
<feature type="transmembrane region" description="Helical" evidence="1">
    <location>
        <begin position="227"/>
        <end position="244"/>
    </location>
</feature>
<feature type="transmembrane region" description="Helical" evidence="1">
    <location>
        <begin position="250"/>
        <end position="271"/>
    </location>
</feature>
<dbReference type="GeneID" id="1441860"/>
<feature type="transmembrane region" description="Helical" evidence="1">
    <location>
        <begin position="175"/>
        <end position="196"/>
    </location>
</feature>
<keyword evidence="1" id="KW-1133">Transmembrane helix</keyword>
<reference evidence="2 3" key="2">
    <citation type="journal article" date="2000" name="Proc. Natl. Acad. Sci. U.S.A.">
        <title>Archaeal adaptation to higher temperatures revealed by genomic sequence of Thermoplasma volcanium.</title>
        <authorList>
            <person name="Kawashima T."/>
            <person name="Amano N."/>
            <person name="Koike H."/>
            <person name="Makino S."/>
            <person name="Higuchi S."/>
            <person name="Kawashima-Ohya Y."/>
            <person name="Watanabe K."/>
            <person name="Yamazaki M."/>
            <person name="Kanehori K."/>
            <person name="Kawamoto T."/>
            <person name="Nunoshiba T."/>
            <person name="Yamamoto Y."/>
            <person name="Aramaki H."/>
            <person name="Makino K."/>
            <person name="Suzuki M."/>
        </authorList>
    </citation>
    <scope>NUCLEOTIDE SEQUENCE [LARGE SCALE GENOMIC DNA]</scope>
    <source>
        <strain evidence="3">ATCC 51530 / DSM 4299 / JCM 9571 / NBRC 15438 / GSS1</strain>
    </source>
</reference>
<keyword evidence="3" id="KW-1185">Reference proteome</keyword>
<feature type="transmembrane region" description="Helical" evidence="1">
    <location>
        <begin position="7"/>
        <end position="27"/>
    </location>
</feature>
<evidence type="ECO:0000313" key="2">
    <source>
        <dbReference type="EMBL" id="BAB59907.1"/>
    </source>
</evidence>
<organism evidence="2 3">
    <name type="scientific">Thermoplasma volcanium (strain ATCC 51530 / DSM 4299 / JCM 9571 / NBRC 15438 / GSS1)</name>
    <dbReference type="NCBI Taxonomy" id="273116"/>
    <lineage>
        <taxon>Archaea</taxon>
        <taxon>Methanobacteriati</taxon>
        <taxon>Thermoplasmatota</taxon>
        <taxon>Thermoplasmata</taxon>
        <taxon>Thermoplasmatales</taxon>
        <taxon>Thermoplasmataceae</taxon>
        <taxon>Thermoplasma</taxon>
    </lineage>
</organism>
<dbReference type="EMBL" id="BA000011">
    <property type="protein sequence ID" value="BAB59907.1"/>
    <property type="molecule type" value="Genomic_DNA"/>
</dbReference>
<dbReference type="PaxDb" id="273116-14324981"/>
<feature type="transmembrane region" description="Helical" evidence="1">
    <location>
        <begin position="136"/>
        <end position="163"/>
    </location>
</feature>
<dbReference type="eggNOG" id="arCOG05363">
    <property type="taxonomic scope" value="Archaea"/>
</dbReference>
<dbReference type="KEGG" id="tvo:TVG0769271"/>
<keyword evidence="1" id="KW-0472">Membrane</keyword>
<name>Q97AP5_THEVO</name>
<dbReference type="Proteomes" id="UP000001017">
    <property type="component" value="Chromosome"/>
</dbReference>
<keyword evidence="1" id="KW-0812">Transmembrane</keyword>
<evidence type="ECO:0000256" key="1">
    <source>
        <dbReference type="SAM" id="Phobius"/>
    </source>
</evidence>
<protein>
    <submittedName>
        <fullName evidence="2">TVG0769271 protein</fullName>
    </submittedName>
</protein>
<feature type="transmembrane region" description="Helical" evidence="1">
    <location>
        <begin position="57"/>
        <end position="75"/>
    </location>
</feature>
<feature type="transmembrane region" description="Helical" evidence="1">
    <location>
        <begin position="202"/>
        <end position="220"/>
    </location>
</feature>
<sequence length="366" mass="41709">MDRRDIPGLVFGLFSIVLSIGVLIYYLPDIIYKASIIAEMPSAYYALLSFKVNSLEIYTFTIISIIVLLISIISLRKFNADKTTSFSKIGGNKFFWYLSIYVFFDLLLSFIISSIYPSYGITSINSYPQFQQVYYYSVSVIFDTILFQAIPITVMLGIYAIVAKKPRIMLNSSGLNWNIIGAIAIISATYSSIIYILLGQNIFYTISIYVSSIIMTIIYVKFGFLRAFLGNFIISMVSYLSVLVHTYPLYSLLFTLYLFAWASVGIYYMFVENEARHTVQKSQKQKEEVKREPVQIPMLGPSDLFIRSVCPECGGVVFHVKEDMSLECDHCHHVLAPEDVGPFNVKVDIYGRLHDHFYEPTDIGTQ</sequence>
<dbReference type="RefSeq" id="WP_010917012.1">
    <property type="nucleotide sequence ID" value="NC_002689.2"/>
</dbReference>
<dbReference type="HOGENOM" id="CLU_734916_0_0_2"/>
<accession>Q97AP5</accession>
<gene>
    <name evidence="2" type="ORF">TVG0769271</name>
</gene>
<dbReference type="STRING" id="273116.gene:9381555"/>